<gene>
    <name evidence="4" type="primary">atpD</name>
    <name evidence="5" type="ORF">GWK48_03095</name>
</gene>
<evidence type="ECO:0000256" key="3">
    <source>
        <dbReference type="ARBA" id="ARBA00023065"/>
    </source>
</evidence>
<dbReference type="RefSeq" id="WP_174629497.1">
    <property type="nucleotide sequence ID" value="NZ_CP049074.1"/>
</dbReference>
<dbReference type="GO" id="GO:0005524">
    <property type="term" value="F:ATP binding"/>
    <property type="evidence" value="ECO:0007669"/>
    <property type="project" value="UniProtKB-UniRule"/>
</dbReference>
<dbReference type="KEGG" id="mten:GWK48_03095"/>
<dbReference type="Proteomes" id="UP000509301">
    <property type="component" value="Chromosome"/>
</dbReference>
<dbReference type="GO" id="GO:0046961">
    <property type="term" value="F:proton-transporting ATPase activity, rotational mechanism"/>
    <property type="evidence" value="ECO:0007669"/>
    <property type="project" value="InterPro"/>
</dbReference>
<dbReference type="HAMAP" id="MF_00271">
    <property type="entry name" value="ATP_synth_D_arch"/>
    <property type="match status" value="1"/>
</dbReference>
<keyword evidence="3 4" id="KW-0406">Ion transport</keyword>
<dbReference type="NCBIfam" id="TIGR00309">
    <property type="entry name" value="V_ATPase_subD"/>
    <property type="match status" value="1"/>
</dbReference>
<dbReference type="AlphaFoldDB" id="A0A6N0NTK0"/>
<evidence type="ECO:0000256" key="1">
    <source>
        <dbReference type="ARBA" id="ARBA00005850"/>
    </source>
</evidence>
<keyword evidence="2 4" id="KW-0813">Transport</keyword>
<sequence>MSSRKVLPTKINLISMRNQLKLIRVIKRLLENKREVLLIYLRTYISEYEQMYNEVNKSLGQVYDRFMRAVVDEGIGSIENIAYSQADSLQLRTSTRVIFGVKIPVTEMLESSIPPKPFSEVETSPYLSEAYDQMKETLVKVIKLVELESTIRSLVSELRKTQRLINAIDTSILPFYNGSVKYIRSILNDRSREEFVRLKVTRRILQRRRERGS</sequence>
<keyword evidence="4" id="KW-0375">Hydrogen ion transport</keyword>
<keyword evidence="6" id="KW-1185">Reference proteome</keyword>
<evidence type="ECO:0000256" key="4">
    <source>
        <dbReference type="HAMAP-Rule" id="MF_00271"/>
    </source>
</evidence>
<keyword evidence="4" id="KW-1003">Cell membrane</keyword>
<comment type="subunit">
    <text evidence="4">Has multiple subunits with at least A(3), B(3), C, D, E, F, H, I and proteolipid K(x).</text>
</comment>
<keyword evidence="4" id="KW-0472">Membrane</keyword>
<comment type="subcellular location">
    <subcellularLocation>
        <location evidence="4">Cell membrane</location>
        <topology evidence="4">Peripheral membrane protein</topology>
    </subcellularLocation>
</comment>
<evidence type="ECO:0000313" key="5">
    <source>
        <dbReference type="EMBL" id="QKQ99514.1"/>
    </source>
</evidence>
<dbReference type="GO" id="GO:0042777">
    <property type="term" value="P:proton motive force-driven plasma membrane ATP synthesis"/>
    <property type="evidence" value="ECO:0007669"/>
    <property type="project" value="UniProtKB-UniRule"/>
</dbReference>
<evidence type="ECO:0000313" key="6">
    <source>
        <dbReference type="Proteomes" id="UP000509301"/>
    </source>
</evidence>
<dbReference type="EMBL" id="CP049074">
    <property type="protein sequence ID" value="QKQ99514.1"/>
    <property type="molecule type" value="Genomic_DNA"/>
</dbReference>
<evidence type="ECO:0000256" key="2">
    <source>
        <dbReference type="ARBA" id="ARBA00022448"/>
    </source>
</evidence>
<dbReference type="NCBIfam" id="NF001544">
    <property type="entry name" value="PRK00373.1-3"/>
    <property type="match status" value="1"/>
</dbReference>
<dbReference type="PANTHER" id="PTHR11671">
    <property type="entry name" value="V-TYPE ATP SYNTHASE SUBUNIT D"/>
    <property type="match status" value="1"/>
</dbReference>
<keyword evidence="4" id="KW-0066">ATP synthesis</keyword>
<dbReference type="InterPro" id="IPR002699">
    <property type="entry name" value="V_ATPase_D"/>
</dbReference>
<dbReference type="GeneID" id="55640901"/>
<reference evidence="5 6" key="1">
    <citation type="submission" date="2020-02" db="EMBL/GenBank/DDBJ databases">
        <title>Comparative genome analysis reveals the metabolism and evolution of the thermophilic archaeal genus Metallosphaera.</title>
        <authorList>
            <person name="Jiang C."/>
        </authorList>
    </citation>
    <scope>NUCLEOTIDE SEQUENCE [LARGE SCALE GENOMIC DNA]</scope>
    <source>
        <strain evidence="5 6">Ric-A</strain>
    </source>
</reference>
<dbReference type="GO" id="GO:0046933">
    <property type="term" value="F:proton-transporting ATP synthase activity, rotational mechanism"/>
    <property type="evidence" value="ECO:0007669"/>
    <property type="project" value="UniProtKB-UniRule"/>
</dbReference>
<dbReference type="Pfam" id="PF01813">
    <property type="entry name" value="ATP-synt_D"/>
    <property type="match status" value="1"/>
</dbReference>
<accession>A0A6N0NTK0</accession>
<dbReference type="OrthoDB" id="117390at2157"/>
<dbReference type="Gene3D" id="1.10.287.3240">
    <property type="match status" value="1"/>
</dbReference>
<dbReference type="GO" id="GO:0005886">
    <property type="term" value="C:plasma membrane"/>
    <property type="evidence" value="ECO:0007669"/>
    <property type="project" value="UniProtKB-SubCell"/>
</dbReference>
<comment type="function">
    <text evidence="4">Component of the A-type ATP synthase that produces ATP from ADP in the presence of a proton gradient across the membrane.</text>
</comment>
<protein>
    <recommendedName>
        <fullName evidence="4">A-type ATP synthase subunit D</fullName>
    </recommendedName>
</protein>
<proteinExistence type="inferred from homology"/>
<organism evidence="5 6">
    <name type="scientific">Metallosphaera tengchongensis</name>
    <dbReference type="NCBI Taxonomy" id="1532350"/>
    <lineage>
        <taxon>Archaea</taxon>
        <taxon>Thermoproteota</taxon>
        <taxon>Thermoprotei</taxon>
        <taxon>Sulfolobales</taxon>
        <taxon>Sulfolobaceae</taxon>
        <taxon>Metallosphaera</taxon>
    </lineage>
</organism>
<name>A0A6N0NTK0_9CREN</name>
<comment type="similarity">
    <text evidence="1 4">Belongs to the V-ATPase D subunit family.</text>
</comment>